<dbReference type="PROSITE" id="PS51292">
    <property type="entry name" value="ZF_RING_CH"/>
    <property type="match status" value="1"/>
</dbReference>
<protein>
    <recommendedName>
        <fullName evidence="14">RING-CH-type domain-containing protein</fullName>
    </recommendedName>
</protein>
<feature type="domain" description="RING-type" evidence="10">
    <location>
        <begin position="49"/>
        <end position="100"/>
    </location>
</feature>
<evidence type="ECO:0000256" key="1">
    <source>
        <dbReference type="ARBA" id="ARBA00004141"/>
    </source>
</evidence>
<evidence type="ECO:0000256" key="4">
    <source>
        <dbReference type="ARBA" id="ARBA00022771"/>
    </source>
</evidence>
<dbReference type="EMBL" id="JARVKM010000069">
    <property type="protein sequence ID" value="KAK9771868.1"/>
    <property type="molecule type" value="Genomic_DNA"/>
</dbReference>
<dbReference type="Gene3D" id="3.30.40.10">
    <property type="entry name" value="Zinc/RING finger domain, C3HC4 (zinc finger)"/>
    <property type="match status" value="1"/>
</dbReference>
<dbReference type="Proteomes" id="UP001465668">
    <property type="component" value="Unassembled WGS sequence"/>
</dbReference>
<name>A0ABR2XDK0_9PEZI</name>
<keyword evidence="2" id="KW-0812">Transmembrane</keyword>
<keyword evidence="6" id="KW-1133">Transmembrane helix</keyword>
<evidence type="ECO:0000256" key="5">
    <source>
        <dbReference type="ARBA" id="ARBA00022833"/>
    </source>
</evidence>
<dbReference type="Pfam" id="PF12906">
    <property type="entry name" value="RINGv"/>
    <property type="match status" value="1"/>
</dbReference>
<feature type="region of interest" description="Disordered" evidence="9">
    <location>
        <begin position="301"/>
        <end position="329"/>
    </location>
</feature>
<feature type="domain" description="RING-CH-type" evidence="11">
    <location>
        <begin position="41"/>
        <end position="106"/>
    </location>
</feature>
<comment type="subcellular location">
    <subcellularLocation>
        <location evidence="1">Membrane</location>
        <topology evidence="1">Multi-pass membrane protein</topology>
    </subcellularLocation>
</comment>
<feature type="compositionally biased region" description="Low complexity" evidence="9">
    <location>
        <begin position="354"/>
        <end position="366"/>
    </location>
</feature>
<dbReference type="InterPro" id="IPR001841">
    <property type="entry name" value="Znf_RING"/>
</dbReference>
<organism evidence="12 13">
    <name type="scientific">Seiridium cardinale</name>
    <dbReference type="NCBI Taxonomy" id="138064"/>
    <lineage>
        <taxon>Eukaryota</taxon>
        <taxon>Fungi</taxon>
        <taxon>Dikarya</taxon>
        <taxon>Ascomycota</taxon>
        <taxon>Pezizomycotina</taxon>
        <taxon>Sordariomycetes</taxon>
        <taxon>Xylariomycetidae</taxon>
        <taxon>Amphisphaeriales</taxon>
        <taxon>Sporocadaceae</taxon>
        <taxon>Seiridium</taxon>
    </lineage>
</organism>
<evidence type="ECO:0000313" key="13">
    <source>
        <dbReference type="Proteomes" id="UP001465668"/>
    </source>
</evidence>
<keyword evidence="5" id="KW-0862">Zinc</keyword>
<evidence type="ECO:0000256" key="9">
    <source>
        <dbReference type="SAM" id="MobiDB-lite"/>
    </source>
</evidence>
<sequence>MSAPASPIEAAAPSHDDDAAPTPQIPDHRDTATSTPRNNEAADDTTHRCFICLTDEPDDNLPADWVTPCQCSLEGHQSCLLTWVADLEAQGKTVKCPVCKSKIDVIDRWDPAVQLSDTLTRYLTGLSPMVLLSFGVGGVIMSSALYGMQALETFAGPEAAIKYIFLEPETEGYLEIILGRLRKALPSLVPNDRAAAQDMLRRENISVSGGATVDWIHFFSLTLVAPALVLNRMPLGEAVMIPSSLMYAMFLSDHKTDALVWPPSGQKALLAFPVIRAFYFHVHRAISRTLDQRLAAATAGSVTGQGEPAGQALARREDPPAPGHEDEDEDENIIDINFDLNLGGAGDDAAAERAPANQPQDNNAAPVRPNRGVGGLGAVLNYLAGALMWPTVSYGAGSLLRLALPAAWVNKPSSGPVTGILQESAAKAACAERIRGQENGEQERHWLDDEDLERYWAVFDVIGNYECGLLVAALLLSSLVRLHCYSARTYGKRGPQHEH</sequence>
<dbReference type="PROSITE" id="PS50089">
    <property type="entry name" value="ZF_RING_2"/>
    <property type="match status" value="1"/>
</dbReference>
<dbReference type="InterPro" id="IPR011016">
    <property type="entry name" value="Znf_RING-CH"/>
</dbReference>
<evidence type="ECO:0000259" key="10">
    <source>
        <dbReference type="PROSITE" id="PS50089"/>
    </source>
</evidence>
<evidence type="ECO:0000256" key="7">
    <source>
        <dbReference type="ARBA" id="ARBA00023136"/>
    </source>
</evidence>
<evidence type="ECO:0000256" key="2">
    <source>
        <dbReference type="ARBA" id="ARBA00022692"/>
    </source>
</evidence>
<evidence type="ECO:0000313" key="12">
    <source>
        <dbReference type="EMBL" id="KAK9771868.1"/>
    </source>
</evidence>
<accession>A0ABR2XDK0</accession>
<keyword evidence="13" id="KW-1185">Reference proteome</keyword>
<gene>
    <name evidence="12" type="ORF">SCAR479_11508</name>
</gene>
<comment type="caution">
    <text evidence="12">The sequence shown here is derived from an EMBL/GenBank/DDBJ whole genome shotgun (WGS) entry which is preliminary data.</text>
</comment>
<dbReference type="SMART" id="SM00744">
    <property type="entry name" value="RINGv"/>
    <property type="match status" value="1"/>
</dbReference>
<keyword evidence="4 8" id="KW-0863">Zinc-finger</keyword>
<feature type="region of interest" description="Disordered" evidence="9">
    <location>
        <begin position="347"/>
        <end position="369"/>
    </location>
</feature>
<evidence type="ECO:0000256" key="8">
    <source>
        <dbReference type="PROSITE-ProRule" id="PRU00175"/>
    </source>
</evidence>
<dbReference type="InterPro" id="IPR013083">
    <property type="entry name" value="Znf_RING/FYVE/PHD"/>
</dbReference>
<dbReference type="PANTHER" id="PTHR46283">
    <property type="entry name" value="E3 UBIQUITIN-PROTEIN LIGASE MARCH5"/>
    <property type="match status" value="1"/>
</dbReference>
<evidence type="ECO:0000256" key="6">
    <source>
        <dbReference type="ARBA" id="ARBA00022989"/>
    </source>
</evidence>
<feature type="compositionally biased region" description="Low complexity" evidence="9">
    <location>
        <begin position="1"/>
        <end position="13"/>
    </location>
</feature>
<dbReference type="SUPFAM" id="SSF57850">
    <property type="entry name" value="RING/U-box"/>
    <property type="match status" value="1"/>
</dbReference>
<keyword evidence="3" id="KW-0479">Metal-binding</keyword>
<feature type="region of interest" description="Disordered" evidence="9">
    <location>
        <begin position="1"/>
        <end position="42"/>
    </location>
</feature>
<evidence type="ECO:0008006" key="14">
    <source>
        <dbReference type="Google" id="ProtNLM"/>
    </source>
</evidence>
<reference evidence="12 13" key="1">
    <citation type="submission" date="2024-02" db="EMBL/GenBank/DDBJ databases">
        <title>First draft genome assembly of two strains of Seiridium cardinale.</title>
        <authorList>
            <person name="Emiliani G."/>
            <person name="Scali E."/>
        </authorList>
    </citation>
    <scope>NUCLEOTIDE SEQUENCE [LARGE SCALE GENOMIC DNA]</scope>
    <source>
        <strain evidence="12 13">BM-138-000479</strain>
    </source>
</reference>
<proteinExistence type="predicted"/>
<evidence type="ECO:0000256" key="3">
    <source>
        <dbReference type="ARBA" id="ARBA00022723"/>
    </source>
</evidence>
<evidence type="ECO:0000259" key="11">
    <source>
        <dbReference type="PROSITE" id="PS51292"/>
    </source>
</evidence>
<keyword evidence="7" id="KW-0472">Membrane</keyword>